<feature type="chain" id="PRO_5044964764" description="Pectinesterase" evidence="7">
    <location>
        <begin position="22"/>
        <end position="568"/>
    </location>
</feature>
<evidence type="ECO:0000256" key="4">
    <source>
        <dbReference type="ARBA" id="ARBA00022801"/>
    </source>
</evidence>
<dbReference type="CDD" id="cd15798">
    <property type="entry name" value="PMEI-like_3"/>
    <property type="match status" value="1"/>
</dbReference>
<dbReference type="Proteomes" id="UP001396334">
    <property type="component" value="Unassembled WGS sequence"/>
</dbReference>
<evidence type="ECO:0000259" key="8">
    <source>
        <dbReference type="SMART" id="SM00856"/>
    </source>
</evidence>
<evidence type="ECO:0000256" key="1">
    <source>
        <dbReference type="ARBA" id="ARBA00005184"/>
    </source>
</evidence>
<dbReference type="PANTHER" id="PTHR31707">
    <property type="entry name" value="PECTINESTERASE"/>
    <property type="match status" value="1"/>
</dbReference>
<evidence type="ECO:0000256" key="7">
    <source>
        <dbReference type="RuleBase" id="RU000589"/>
    </source>
</evidence>
<proteinExistence type="inferred from homology"/>
<gene>
    <name evidence="9" type="ORF">V6N11_060802</name>
</gene>
<evidence type="ECO:0000256" key="3">
    <source>
        <dbReference type="ARBA" id="ARBA00007786"/>
    </source>
</evidence>
<dbReference type="EC" id="3.1.1.11" evidence="7"/>
<dbReference type="InterPro" id="IPR035513">
    <property type="entry name" value="Invertase/methylesterase_inhib"/>
</dbReference>
<organism evidence="9 10">
    <name type="scientific">Hibiscus sabdariffa</name>
    <name type="common">roselle</name>
    <dbReference type="NCBI Taxonomy" id="183260"/>
    <lineage>
        <taxon>Eukaryota</taxon>
        <taxon>Viridiplantae</taxon>
        <taxon>Streptophyta</taxon>
        <taxon>Embryophyta</taxon>
        <taxon>Tracheophyta</taxon>
        <taxon>Spermatophyta</taxon>
        <taxon>Magnoliopsida</taxon>
        <taxon>eudicotyledons</taxon>
        <taxon>Gunneridae</taxon>
        <taxon>Pentapetalae</taxon>
        <taxon>rosids</taxon>
        <taxon>malvids</taxon>
        <taxon>Malvales</taxon>
        <taxon>Malvaceae</taxon>
        <taxon>Malvoideae</taxon>
        <taxon>Hibiscus</taxon>
    </lineage>
</organism>
<accession>A0ABR2QRC5</accession>
<keyword evidence="7" id="KW-0732">Signal</keyword>
<dbReference type="EMBL" id="JBBPBN010000034">
    <property type="protein sequence ID" value="KAK9003238.1"/>
    <property type="molecule type" value="Genomic_DNA"/>
</dbReference>
<comment type="pathway">
    <text evidence="1 7">Glycan metabolism; pectin degradation; 2-dehydro-3-deoxy-D-gluconate from pectin: step 1/5.</text>
</comment>
<keyword evidence="4 7" id="KW-0378">Hydrolase</keyword>
<dbReference type="Pfam" id="PF04043">
    <property type="entry name" value="PMEI"/>
    <property type="match status" value="1"/>
</dbReference>
<dbReference type="Gene3D" id="1.20.140.40">
    <property type="entry name" value="Invertase/pectin methylesterase inhibitor family protein"/>
    <property type="match status" value="1"/>
</dbReference>
<evidence type="ECO:0000256" key="6">
    <source>
        <dbReference type="PROSITE-ProRule" id="PRU10040"/>
    </source>
</evidence>
<evidence type="ECO:0000256" key="5">
    <source>
        <dbReference type="ARBA" id="ARBA00023085"/>
    </source>
</evidence>
<comment type="caution">
    <text evidence="9">The sequence shown here is derived from an EMBL/GenBank/DDBJ whole genome shotgun (WGS) entry which is preliminary data.</text>
</comment>
<comment type="similarity">
    <text evidence="2">In the N-terminal section; belongs to the PMEI family.</text>
</comment>
<dbReference type="InterPro" id="IPR000070">
    <property type="entry name" value="Pectinesterase_cat"/>
</dbReference>
<dbReference type="Pfam" id="PF01095">
    <property type="entry name" value="Pectinesterase"/>
    <property type="match status" value="1"/>
</dbReference>
<evidence type="ECO:0000313" key="9">
    <source>
        <dbReference type="EMBL" id="KAK9003238.1"/>
    </source>
</evidence>
<comment type="similarity">
    <text evidence="3">In the C-terminal section; belongs to the pectinesterase family.</text>
</comment>
<feature type="domain" description="Pectinesterase inhibitor" evidence="8">
    <location>
        <begin position="48"/>
        <end position="198"/>
    </location>
</feature>
<feature type="active site" evidence="6">
    <location>
        <position position="403"/>
    </location>
</feature>
<dbReference type="PROSITE" id="PS00503">
    <property type="entry name" value="PECTINESTERASE_2"/>
    <property type="match status" value="1"/>
</dbReference>
<dbReference type="Gene3D" id="2.160.20.10">
    <property type="entry name" value="Single-stranded right-handed beta-helix, Pectin lyase-like"/>
    <property type="match status" value="1"/>
</dbReference>
<feature type="signal peptide" evidence="7">
    <location>
        <begin position="1"/>
        <end position="21"/>
    </location>
</feature>
<dbReference type="InterPro" id="IPR011050">
    <property type="entry name" value="Pectin_lyase_fold/virulence"/>
</dbReference>
<dbReference type="NCBIfam" id="TIGR01614">
    <property type="entry name" value="PME_inhib"/>
    <property type="match status" value="1"/>
</dbReference>
<protein>
    <recommendedName>
        <fullName evidence="7">Pectinesterase</fullName>
        <ecNumber evidence="7">3.1.1.11</ecNumber>
    </recommendedName>
</protein>
<reference evidence="9 10" key="1">
    <citation type="journal article" date="2024" name="G3 (Bethesda)">
        <title>Genome assembly of Hibiscus sabdariffa L. provides insights into metabolisms of medicinal natural products.</title>
        <authorList>
            <person name="Kim T."/>
        </authorList>
    </citation>
    <scope>NUCLEOTIDE SEQUENCE [LARGE SCALE GENOMIC DNA]</scope>
    <source>
        <strain evidence="9">TK-2024</strain>
        <tissue evidence="9">Old leaves</tissue>
    </source>
</reference>
<keyword evidence="5 7" id="KW-0063">Aspartyl esterase</keyword>
<dbReference type="InterPro" id="IPR012334">
    <property type="entry name" value="Pectin_lyas_fold"/>
</dbReference>
<dbReference type="SUPFAM" id="SSF101148">
    <property type="entry name" value="Plant invertase/pectin methylesterase inhibitor"/>
    <property type="match status" value="1"/>
</dbReference>
<dbReference type="InterPro" id="IPR033131">
    <property type="entry name" value="Pectinesterase_Asp_AS"/>
</dbReference>
<comment type="catalytic activity">
    <reaction evidence="7">
        <text>[(1-&gt;4)-alpha-D-galacturonosyl methyl ester](n) + n H2O = [(1-&gt;4)-alpha-D-galacturonosyl](n) + n methanol + n H(+)</text>
        <dbReference type="Rhea" id="RHEA:22380"/>
        <dbReference type="Rhea" id="RHEA-COMP:14570"/>
        <dbReference type="Rhea" id="RHEA-COMP:14573"/>
        <dbReference type="ChEBI" id="CHEBI:15377"/>
        <dbReference type="ChEBI" id="CHEBI:15378"/>
        <dbReference type="ChEBI" id="CHEBI:17790"/>
        <dbReference type="ChEBI" id="CHEBI:140522"/>
        <dbReference type="ChEBI" id="CHEBI:140523"/>
        <dbReference type="EC" id="3.1.1.11"/>
    </reaction>
</comment>
<sequence length="568" mass="61844">MGKAPAVIGVCSVILVAMVVAVAVGVTRNSSNTSGGSEGAGSGEETATSKKAVKSICQTTDYKQACEDSLASANTTDPKELIRTGFQAAIREIHNVINNSATIQDAAKDPMTRQALDSCKELMGYAIDDLKNSFNQLGAFDVSRLDEYIENLKIWLGGSITYQQTCLDGFMNVSTDAGEKMKKLLNTSQKLTSNGLAMVSEISKMVGNLNIQGLEKGDATGAKRKLMAREGFPAWVSFRQRMLLQQNPSEVKPTVIVAKDGSGKFISINQALKLVPRKNAVPFIIYIKAGVYAEQVAVDKHMTNVVFIGDGPTQTVITGGLNFIDGTITFRTATVAVVGAKFMAKNIGFVNSAGAIKHQAVAIRVQSDQSIFYNCQMDGYQDTLYAHSHRQYYRDCTISGTIDFIFGNSASVYQNCKIIVRKPLDNQQCIITAQGRGNIREASGFVLQNCTISGDPEYLPVKLRSKTFLGRPWKLYSRTIFMQSQFGDIVSPQGWLPWNGDFALDTLWYAEFNNRGPGAVLTNRVKWKGIQQINGAQAQQFTAGVFLRGGEWIQNSGVPYIAGMIPGL</sequence>
<keyword evidence="10" id="KW-1185">Reference proteome</keyword>
<evidence type="ECO:0000313" key="10">
    <source>
        <dbReference type="Proteomes" id="UP001396334"/>
    </source>
</evidence>
<name>A0ABR2QRC5_9ROSI</name>
<dbReference type="SMART" id="SM00856">
    <property type="entry name" value="PMEI"/>
    <property type="match status" value="1"/>
</dbReference>
<dbReference type="InterPro" id="IPR006501">
    <property type="entry name" value="Pectinesterase_inhib_dom"/>
</dbReference>
<dbReference type="SUPFAM" id="SSF51126">
    <property type="entry name" value="Pectin lyase-like"/>
    <property type="match status" value="1"/>
</dbReference>
<evidence type="ECO:0000256" key="2">
    <source>
        <dbReference type="ARBA" id="ARBA00006027"/>
    </source>
</evidence>